<reference evidence="1 2" key="1">
    <citation type="submission" date="2023-03" db="EMBL/GenBank/DDBJ databases">
        <title>High recombination rates correlate with genetic variation in Cardiocondyla obscurior ants.</title>
        <authorList>
            <person name="Errbii M."/>
        </authorList>
    </citation>
    <scope>NUCLEOTIDE SEQUENCE [LARGE SCALE GENOMIC DNA]</scope>
    <source>
        <strain evidence="1">Alpha-2009</strain>
        <tissue evidence="1">Whole body</tissue>
    </source>
</reference>
<evidence type="ECO:0000313" key="1">
    <source>
        <dbReference type="EMBL" id="KAL0123210.1"/>
    </source>
</evidence>
<organism evidence="1 2">
    <name type="scientific">Cardiocondyla obscurior</name>
    <dbReference type="NCBI Taxonomy" id="286306"/>
    <lineage>
        <taxon>Eukaryota</taxon>
        <taxon>Metazoa</taxon>
        <taxon>Ecdysozoa</taxon>
        <taxon>Arthropoda</taxon>
        <taxon>Hexapoda</taxon>
        <taxon>Insecta</taxon>
        <taxon>Pterygota</taxon>
        <taxon>Neoptera</taxon>
        <taxon>Endopterygota</taxon>
        <taxon>Hymenoptera</taxon>
        <taxon>Apocrita</taxon>
        <taxon>Aculeata</taxon>
        <taxon>Formicoidea</taxon>
        <taxon>Formicidae</taxon>
        <taxon>Myrmicinae</taxon>
        <taxon>Cardiocondyla</taxon>
    </lineage>
</organism>
<dbReference type="Proteomes" id="UP001430953">
    <property type="component" value="Unassembled WGS sequence"/>
</dbReference>
<comment type="caution">
    <text evidence="1">The sequence shown here is derived from an EMBL/GenBank/DDBJ whole genome shotgun (WGS) entry which is preliminary data.</text>
</comment>
<proteinExistence type="predicted"/>
<dbReference type="AlphaFoldDB" id="A0AAW2G9N5"/>
<sequence length="196" mass="22697">MRRVGGDDPGARLHTRRLRRLVTLIRFRMTASHDGTILLTERICPQLYFSTCIHHSFLFKCRNPICLKDAARLRDWDLCESENARRDGKPKLVHDGLLQMPSYSHAFPLSSRGDKPPLEVRLQRVENDFVLILGNPRANVYYTFPLCAIRIYPDLNLAQEKARRRRKRKCRGRSNLRGLLCAPLTFNLPLNLCIAC</sequence>
<name>A0AAW2G9N5_9HYME</name>
<accession>A0AAW2G9N5</accession>
<protein>
    <submittedName>
        <fullName evidence="1">Uncharacterized protein</fullName>
    </submittedName>
</protein>
<keyword evidence="2" id="KW-1185">Reference proteome</keyword>
<dbReference type="EMBL" id="JADYXP020000006">
    <property type="protein sequence ID" value="KAL0123210.1"/>
    <property type="molecule type" value="Genomic_DNA"/>
</dbReference>
<gene>
    <name evidence="1" type="ORF">PUN28_007662</name>
</gene>
<evidence type="ECO:0000313" key="2">
    <source>
        <dbReference type="Proteomes" id="UP001430953"/>
    </source>
</evidence>